<evidence type="ECO:0000313" key="5">
    <source>
        <dbReference type="EMBL" id="RVE59601.1"/>
    </source>
</evidence>
<dbReference type="PROSITE" id="PS50853">
    <property type="entry name" value="FN3"/>
    <property type="match status" value="1"/>
</dbReference>
<sequence>MVKNPRNDFHSVRAEGGGAKHLHADAGARAERVWAGRESSPPAVVLPFHVARSSSTAQDNANTNFSIWSMRQKLNTKVARAHFTIARGRETSKQEGEGKRGNSANREPPANSGEQLEPQAAAMERLVESLERKLQRPILAKSRTLPSIPQSPTVSRVHHSDLIDGSPPRRKNPSSTSSHSKACTLPPAGELWRLEDDTEGDDETEQSCTETRPRSQSPFSHFRARAAYLRKSMSADDHLDMGADYSTTAADGKPPGGSKGKLKRKFSLGSADRKENQHKKSESGISKFTHRLSLKERSTKTEKTSSSRPSSYRRRSLSVDWADTAKMTQPMRVDQANQPASARKSASLSSPSAARRLYRNLSGKFRVGTNPPVLEDSVVSGRGGDKERLRKTTIFQSNEALFEAVEHQELDLVQLLLSQYSLEELDLNTPNSEGLLPLDIAIMTNNAPMAKLLLRAGAKESPHFVSLEGRAVHLATLVQEAEQRVSEHKAQVRSEGLGDRDGSDRERQLKAWEWRLRLFRRMQTGFEHASPPDVPSEVHLSVSSSNSLQVDFQEPLCVNSAVVTKYKVSWSSVPSFSPTLGEMIVDDTSLLQCHITGLTTGIYYYVQVSAYNMKGWGPPKVSTPVCAAPSSWRDIDGRAPRQRGQKEALDHLLAQIKEAHRNCVCHEPCKAPAQGRKHSVSKSLRHLFQPTSKFVKSLKRGLYVASIFYKDDSILVTSEDQIPIVEIEDSYSSSLMQDFLWFTKVSYLWDEISWLQQCLGPSQSSCSCTLQTRIKMLQAISQLQGMLGIQNLGHVYYEPIKDKHGNAVLVLLKDMKAGPNLDGVRWVPLSKLQLQRKSISSPEEPTALDMLLITLHEKLAYHRRSRKLLSPGLYLGYLKLCTSVEQIRALVPQKLPNILCHTKIRDNSNVSREEWQWLQALSSLDESLEMDHDVQSAPHRLLHDLRSAIKAFMAHINVPGNQAQDFRIYSQEVLEFGEKVSFLLLLPPSDEVCTAPGQNNPYSPRSGFLTLPLQIFELVHFNAYCPSFIGQYCRVSALLELESLMSQQALREAFSEDELLVAKKKHQQVQEHMQQMEDVWRDARWIMDALQYARYKQPTGGIFISWIIDFSKEVMPDKPPSTSSQPDFMPSPMPSPEHCHKLSDFPGLSDEEGSSEVFLTTDSDYDSSRAQSPRELDLLSPSPLSSSGALEPRGLLRSDGSGSGGVSGHGGGSLRDSTPDVLQASESQLGREGERCGGGIRCGGERRRGVPELFDSDFILPSRQIELLHITEKRQAFCVRTSSLEFPSTTSSHHQPHSYHTTCSPPSTSPQQRWHRPSSVDRCCSNKRCQPLPPARTLSEDSGTQRLSSPSSSVLKKGCHATLRVYPQYRTGLPKETSVKICITSSTTAREMVQLVVQEMNTVCRRVLGGSIEHEQCVYYSPEQMKHFGLVLLVDNREKWLQDDFCPLELQNPWLRGKLCVRIKEYSPLALKHSRATTV</sequence>
<keyword evidence="6" id="KW-1185">Reference proteome</keyword>
<dbReference type="PROSITE" id="PS50200">
    <property type="entry name" value="RA"/>
    <property type="match status" value="1"/>
</dbReference>
<dbReference type="InterPro" id="IPR036116">
    <property type="entry name" value="FN3_sf"/>
</dbReference>
<organism evidence="5 6">
    <name type="scientific">Oryzias javanicus</name>
    <name type="common">Javanese ricefish</name>
    <name type="synonym">Aplocheilus javanicus</name>
    <dbReference type="NCBI Taxonomy" id="123683"/>
    <lineage>
        <taxon>Eukaryota</taxon>
        <taxon>Metazoa</taxon>
        <taxon>Chordata</taxon>
        <taxon>Craniata</taxon>
        <taxon>Vertebrata</taxon>
        <taxon>Euteleostomi</taxon>
        <taxon>Actinopterygii</taxon>
        <taxon>Neopterygii</taxon>
        <taxon>Teleostei</taxon>
        <taxon>Neoteleostei</taxon>
        <taxon>Acanthomorphata</taxon>
        <taxon>Ovalentaria</taxon>
        <taxon>Atherinomorphae</taxon>
        <taxon>Beloniformes</taxon>
        <taxon>Adrianichthyidae</taxon>
        <taxon>Oryziinae</taxon>
        <taxon>Oryzias</taxon>
    </lineage>
</organism>
<feature type="compositionally biased region" description="Basic and acidic residues" evidence="2">
    <location>
        <begin position="1"/>
        <end position="13"/>
    </location>
</feature>
<dbReference type="Proteomes" id="UP000283210">
    <property type="component" value="Chromosome 19"/>
</dbReference>
<feature type="region of interest" description="Disordered" evidence="2">
    <location>
        <begin position="1334"/>
        <end position="1353"/>
    </location>
</feature>
<dbReference type="SMART" id="SM00060">
    <property type="entry name" value="FN3"/>
    <property type="match status" value="1"/>
</dbReference>
<reference evidence="5 6" key="1">
    <citation type="submission" date="2018-11" db="EMBL/GenBank/DDBJ databases">
        <authorList>
            <person name="Lopez-Roques C."/>
            <person name="Donnadieu C."/>
            <person name="Bouchez O."/>
            <person name="Klopp C."/>
            <person name="Cabau C."/>
            <person name="Zahm M."/>
        </authorList>
    </citation>
    <scope>NUCLEOTIDE SEQUENCE [LARGE SCALE GENOMIC DNA]</scope>
    <source>
        <strain evidence="5">RS831</strain>
        <tissue evidence="5">Whole body</tissue>
    </source>
</reference>
<dbReference type="GO" id="GO:0061172">
    <property type="term" value="P:regulation of establishment of bipolar cell polarity"/>
    <property type="evidence" value="ECO:0007669"/>
    <property type="project" value="TreeGrafter"/>
</dbReference>
<feature type="region of interest" description="Disordered" evidence="2">
    <location>
        <begin position="141"/>
        <end position="221"/>
    </location>
</feature>
<dbReference type="GO" id="GO:0005819">
    <property type="term" value="C:spindle"/>
    <property type="evidence" value="ECO:0007669"/>
    <property type="project" value="TreeGrafter"/>
</dbReference>
<dbReference type="InterPro" id="IPR003961">
    <property type="entry name" value="FN3_dom"/>
</dbReference>
<evidence type="ECO:0000259" key="3">
    <source>
        <dbReference type="PROSITE" id="PS50200"/>
    </source>
</evidence>
<evidence type="ECO:0000259" key="4">
    <source>
        <dbReference type="PROSITE" id="PS50853"/>
    </source>
</evidence>
<evidence type="ECO:0008006" key="7">
    <source>
        <dbReference type="Google" id="ProtNLM"/>
    </source>
</evidence>
<feature type="compositionally biased region" description="Low complexity" evidence="2">
    <location>
        <begin position="339"/>
        <end position="352"/>
    </location>
</feature>
<dbReference type="OrthoDB" id="2428204at2759"/>
<dbReference type="GO" id="GO:0000132">
    <property type="term" value="P:establishment of mitotic spindle orientation"/>
    <property type="evidence" value="ECO:0007669"/>
    <property type="project" value="TreeGrafter"/>
</dbReference>
<evidence type="ECO:0000313" key="6">
    <source>
        <dbReference type="Proteomes" id="UP000283210"/>
    </source>
</evidence>
<dbReference type="SUPFAM" id="SSF49265">
    <property type="entry name" value="Fibronectin type III"/>
    <property type="match status" value="1"/>
</dbReference>
<dbReference type="GO" id="GO:0007165">
    <property type="term" value="P:signal transduction"/>
    <property type="evidence" value="ECO:0007669"/>
    <property type="project" value="InterPro"/>
</dbReference>
<feature type="compositionally biased region" description="Polar residues" evidence="2">
    <location>
        <begin position="1340"/>
        <end position="1353"/>
    </location>
</feature>
<dbReference type="InterPro" id="IPR002110">
    <property type="entry name" value="Ankyrin_rpt"/>
</dbReference>
<evidence type="ECO:0000256" key="1">
    <source>
        <dbReference type="PROSITE-ProRule" id="PRU00023"/>
    </source>
</evidence>
<feature type="region of interest" description="Disordered" evidence="2">
    <location>
        <begin position="1"/>
        <end position="24"/>
    </location>
</feature>
<dbReference type="EMBL" id="CM012455">
    <property type="protein sequence ID" value="RVE59601.1"/>
    <property type="molecule type" value="Genomic_DNA"/>
</dbReference>
<dbReference type="InterPro" id="IPR013783">
    <property type="entry name" value="Ig-like_fold"/>
</dbReference>
<feature type="region of interest" description="Disordered" evidence="2">
    <location>
        <begin position="1288"/>
        <end position="1323"/>
    </location>
</feature>
<feature type="compositionally biased region" description="Low complexity" evidence="2">
    <location>
        <begin position="1178"/>
        <end position="1200"/>
    </location>
</feature>
<feature type="compositionally biased region" description="Polar residues" evidence="2">
    <location>
        <begin position="144"/>
        <end position="154"/>
    </location>
</feature>
<feature type="compositionally biased region" description="Polar residues" evidence="2">
    <location>
        <begin position="1303"/>
        <end position="1312"/>
    </location>
</feature>
<dbReference type="SUPFAM" id="SSF48403">
    <property type="entry name" value="Ankyrin repeat"/>
    <property type="match status" value="1"/>
</dbReference>
<dbReference type="SMART" id="SM00248">
    <property type="entry name" value="ANK"/>
    <property type="match status" value="2"/>
</dbReference>
<dbReference type="PANTHER" id="PTHR21437">
    <property type="entry name" value="WIDE AWAKE"/>
    <property type="match status" value="1"/>
</dbReference>
<dbReference type="Pfam" id="PF00041">
    <property type="entry name" value="fn3"/>
    <property type="match status" value="1"/>
</dbReference>
<accession>A0A437CB60</accession>
<dbReference type="InterPro" id="IPR000159">
    <property type="entry name" value="RA_dom"/>
</dbReference>
<reference evidence="5 6" key="2">
    <citation type="submission" date="2019-01" db="EMBL/GenBank/DDBJ databases">
        <title>A chromosome length genome reference of the Java medaka (oryzias javanicus).</title>
        <authorList>
            <person name="Herpin A."/>
            <person name="Takehana Y."/>
            <person name="Naruse K."/>
            <person name="Ansai S."/>
            <person name="Kawaguchi M."/>
        </authorList>
    </citation>
    <scope>NUCLEOTIDE SEQUENCE [LARGE SCALE GENOMIC DNA]</scope>
    <source>
        <strain evidence="5">RS831</strain>
        <tissue evidence="5">Whole body</tissue>
    </source>
</reference>
<feature type="region of interest" description="Disordered" evidence="2">
    <location>
        <begin position="85"/>
        <end position="117"/>
    </location>
</feature>
<gene>
    <name evidence="5" type="ORF">OJAV_G00190210</name>
</gene>
<feature type="region of interest" description="Disordered" evidence="2">
    <location>
        <begin position="1116"/>
        <end position="1242"/>
    </location>
</feature>
<protein>
    <recommendedName>
        <fullName evidence="7">Ankyrin repeat and fibronectin type-III domain-containing protein 1-like</fullName>
    </recommendedName>
</protein>
<feature type="compositionally biased region" description="Acidic residues" evidence="2">
    <location>
        <begin position="196"/>
        <end position="205"/>
    </location>
</feature>
<dbReference type="CDD" id="cd17117">
    <property type="entry name" value="RA_ANKFN1_like"/>
    <property type="match status" value="1"/>
</dbReference>
<dbReference type="PROSITE" id="PS50297">
    <property type="entry name" value="ANK_REP_REGION"/>
    <property type="match status" value="1"/>
</dbReference>
<dbReference type="InterPro" id="IPR039269">
    <property type="entry name" value="ANKFN1"/>
</dbReference>
<dbReference type="Gene3D" id="2.60.40.10">
    <property type="entry name" value="Immunoglobulins"/>
    <property type="match status" value="1"/>
</dbReference>
<dbReference type="PANTHER" id="PTHR21437:SF2">
    <property type="entry name" value="ANKYRIN REPEAT AND FIBRONECTIN TYPE-III DOMAIN-CONTAINING PROTEIN 1-LIKE"/>
    <property type="match status" value="1"/>
</dbReference>
<feature type="domain" description="Ras-associating" evidence="3">
    <location>
        <begin position="1359"/>
        <end position="1466"/>
    </location>
</feature>
<dbReference type="InterPro" id="IPR036770">
    <property type="entry name" value="Ankyrin_rpt-contain_sf"/>
</dbReference>
<feature type="compositionally biased region" description="Basic and acidic residues" evidence="2">
    <location>
        <begin position="87"/>
        <end position="100"/>
    </location>
</feature>
<dbReference type="CDD" id="cd00063">
    <property type="entry name" value="FN3"/>
    <property type="match status" value="1"/>
</dbReference>
<feature type="domain" description="Fibronectin type-III" evidence="4">
    <location>
        <begin position="534"/>
        <end position="630"/>
    </location>
</feature>
<feature type="region of interest" description="Disordered" evidence="2">
    <location>
        <begin position="268"/>
        <end position="352"/>
    </location>
</feature>
<feature type="compositionally biased region" description="Gly residues" evidence="2">
    <location>
        <begin position="1201"/>
        <end position="1213"/>
    </location>
</feature>
<feature type="compositionally biased region" description="Low complexity" evidence="2">
    <location>
        <begin position="1288"/>
        <end position="1302"/>
    </location>
</feature>
<dbReference type="Gene3D" id="1.25.40.20">
    <property type="entry name" value="Ankyrin repeat-containing domain"/>
    <property type="match status" value="1"/>
</dbReference>
<dbReference type="SMART" id="SM00314">
    <property type="entry name" value="RA"/>
    <property type="match status" value="1"/>
</dbReference>
<name>A0A437CB60_ORYJA</name>
<dbReference type="PROSITE" id="PS50088">
    <property type="entry name" value="ANK_REPEAT"/>
    <property type="match status" value="1"/>
</dbReference>
<feature type="compositionally biased region" description="Basic and acidic residues" evidence="2">
    <location>
        <begin position="271"/>
        <end position="282"/>
    </location>
</feature>
<feature type="compositionally biased region" description="Polar residues" evidence="2">
    <location>
        <begin position="206"/>
        <end position="219"/>
    </location>
</feature>
<keyword evidence="1" id="KW-0040">ANK repeat</keyword>
<proteinExistence type="predicted"/>
<feature type="compositionally biased region" description="Basic and acidic residues" evidence="2">
    <location>
        <begin position="293"/>
        <end position="305"/>
    </location>
</feature>
<evidence type="ECO:0000256" key="2">
    <source>
        <dbReference type="SAM" id="MobiDB-lite"/>
    </source>
</evidence>
<feature type="repeat" description="ANK" evidence="1">
    <location>
        <begin position="433"/>
        <end position="458"/>
    </location>
</feature>